<proteinExistence type="predicted"/>
<evidence type="ECO:0000313" key="1">
    <source>
        <dbReference type="EMBL" id="MDA0643573.1"/>
    </source>
</evidence>
<reference evidence="1 2" key="1">
    <citation type="submission" date="2022-11" db="EMBL/GenBank/DDBJ databases">
        <title>Nonomuraea corallina sp. nov., a new species of the genus Nonomuraea isolated from sea side sediment in Thai sea.</title>
        <authorList>
            <person name="Ngamcharungchit C."/>
            <person name="Matsumoto A."/>
            <person name="Suriyachadkun C."/>
            <person name="Panbangred W."/>
            <person name="Inahashi Y."/>
            <person name="Intra B."/>
        </authorList>
    </citation>
    <scope>NUCLEOTIDE SEQUENCE [LARGE SCALE GENOMIC DNA]</scope>
    <source>
        <strain evidence="1 2">DSM 43553</strain>
    </source>
</reference>
<evidence type="ECO:0000313" key="2">
    <source>
        <dbReference type="Proteomes" id="UP001212498"/>
    </source>
</evidence>
<keyword evidence="2" id="KW-1185">Reference proteome</keyword>
<protein>
    <submittedName>
        <fullName evidence="1">Uncharacterized protein</fullName>
    </submittedName>
</protein>
<organism evidence="1 2">
    <name type="scientific">Nonomuraea ferruginea</name>
    <dbReference type="NCBI Taxonomy" id="46174"/>
    <lineage>
        <taxon>Bacteria</taxon>
        <taxon>Bacillati</taxon>
        <taxon>Actinomycetota</taxon>
        <taxon>Actinomycetes</taxon>
        <taxon>Streptosporangiales</taxon>
        <taxon>Streptosporangiaceae</taxon>
        <taxon>Nonomuraea</taxon>
    </lineage>
</organism>
<dbReference type="EMBL" id="JAPNUD010000070">
    <property type="protein sequence ID" value="MDA0643573.1"/>
    <property type="molecule type" value="Genomic_DNA"/>
</dbReference>
<comment type="caution">
    <text evidence="1">The sequence shown here is derived from an EMBL/GenBank/DDBJ whole genome shotgun (WGS) entry which is preliminary data.</text>
</comment>
<name>A0ABT4T230_9ACTN</name>
<gene>
    <name evidence="1" type="ORF">OUY24_23340</name>
</gene>
<sequence>MLGPEQGLAFGGLHLFFLCRQRAGDVLQRLLLCLDAEQQHGNAAGGHGRRSDEEPDRSAKWYASAEDGRRYAEAFDKEDRDDLGRRTPLVGLLPLRLIRALRRRRKT</sequence>
<dbReference type="Proteomes" id="UP001212498">
    <property type="component" value="Unassembled WGS sequence"/>
</dbReference>
<dbReference type="RefSeq" id="WP_271277811.1">
    <property type="nucleotide sequence ID" value="NZ_BAABFD010000010.1"/>
</dbReference>
<accession>A0ABT4T230</accession>